<gene>
    <name evidence="1" type="ORF">KHLLAP_LOCUS7161</name>
</gene>
<organism evidence="1 2">
    <name type="scientific">Anthostomella pinea</name>
    <dbReference type="NCBI Taxonomy" id="933095"/>
    <lineage>
        <taxon>Eukaryota</taxon>
        <taxon>Fungi</taxon>
        <taxon>Dikarya</taxon>
        <taxon>Ascomycota</taxon>
        <taxon>Pezizomycotina</taxon>
        <taxon>Sordariomycetes</taxon>
        <taxon>Xylariomycetidae</taxon>
        <taxon>Xylariales</taxon>
        <taxon>Xylariaceae</taxon>
        <taxon>Anthostomella</taxon>
    </lineage>
</organism>
<proteinExistence type="predicted"/>
<dbReference type="Proteomes" id="UP001295740">
    <property type="component" value="Unassembled WGS sequence"/>
</dbReference>
<dbReference type="SUPFAM" id="SSF53067">
    <property type="entry name" value="Actin-like ATPase domain"/>
    <property type="match status" value="2"/>
</dbReference>
<dbReference type="CDD" id="cd10170">
    <property type="entry name" value="ASKHA_NBD_HSP70"/>
    <property type="match status" value="1"/>
</dbReference>
<keyword evidence="2" id="KW-1185">Reference proteome</keyword>
<dbReference type="Gene3D" id="3.30.420.40">
    <property type="match status" value="2"/>
</dbReference>
<name>A0AAI8YJA5_9PEZI</name>
<dbReference type="PANTHER" id="PTHR42749">
    <property type="entry name" value="CELL SHAPE-DETERMINING PROTEIN MREB"/>
    <property type="match status" value="1"/>
</dbReference>
<dbReference type="InterPro" id="IPR043129">
    <property type="entry name" value="ATPase_NBD"/>
</dbReference>
<evidence type="ECO:0000313" key="2">
    <source>
        <dbReference type="Proteomes" id="UP001295740"/>
    </source>
</evidence>
<accession>A0AAI8YJA5</accession>
<dbReference type="PANTHER" id="PTHR42749:SF1">
    <property type="entry name" value="CELL SHAPE-DETERMINING PROTEIN MREB"/>
    <property type="match status" value="1"/>
</dbReference>
<dbReference type="Gene3D" id="3.90.640.10">
    <property type="entry name" value="Actin, Chain A, domain 4"/>
    <property type="match status" value="1"/>
</dbReference>
<comment type="caution">
    <text evidence="1">The sequence shown here is derived from an EMBL/GenBank/DDBJ whole genome shotgun (WGS) entry which is preliminary data.</text>
</comment>
<protein>
    <submittedName>
        <fullName evidence="1">Uu.00g078790.m01.CDS01</fullName>
    </submittedName>
</protein>
<sequence length="615" mass="69060">MAGERPDIIVAIDLGTTYTGVAWARPQRNQVLQSPIQVIHNWPGGSSKNEQKVHTCLTYNDDNTLSSWGYLCEEDDPLKKKREFFKIFLDKQTLEDAHRQGISQAPPSILVAQTLVTDYLREIYKHVKSTVELHTGINQTGWQGLVVQFVFSVPTTWRTHQIINLFKACIEEAGFGTEGQNHSATVELTESEAAAVGTIKSSTVAFQSGDVFLSVDAGGGTTDFALMQVVEAREPFPTLAQINQVDGIGIGSTLIDQACVSFVNSRLSQFPELVHQLPPDCAERLVKSERFRTVKHKFGEKVYANNAYKLVLDGVPFNLNHPAAGIELGRIVVSWEEMQSLFDPHIESIMRKIQEQLDWMQMNNIDRPISYMILSGGLGSSKYVRDRLQHEMMIHPHPYTHQVKIIQAPDPQLVVVKGLLLDRLQSLDSGLAPVIVSRVARASYGLICKARYNPAIHFNENVKKDPFDGELYAMGQIDWLIRKGDPISTNTPIVSAFTKKVDPRDSDRTWDSIIMISDLDRDFLPHNVDQEGAKQLCVVKSDLTGVQHSEMIMKRKARRLIFRGKKFYLCSFEVRAIVAPADIRFELWFAGQRFSGNHDPIKITWDAEGSKVGSS</sequence>
<reference evidence="1" key="1">
    <citation type="submission" date="2023-10" db="EMBL/GenBank/DDBJ databases">
        <authorList>
            <person name="Hackl T."/>
        </authorList>
    </citation>
    <scope>NUCLEOTIDE SEQUENCE</scope>
</reference>
<dbReference type="EMBL" id="CAUWAG010000010">
    <property type="protein sequence ID" value="CAJ2506693.1"/>
    <property type="molecule type" value="Genomic_DNA"/>
</dbReference>
<evidence type="ECO:0000313" key="1">
    <source>
        <dbReference type="EMBL" id="CAJ2506693.1"/>
    </source>
</evidence>
<dbReference type="AlphaFoldDB" id="A0AAI8YJA5"/>